<accession>A0A9P5TK80</accession>
<keyword evidence="2" id="KW-1185">Reference proteome</keyword>
<organism evidence="1 2">
    <name type="scientific">Gymnopilus junonius</name>
    <name type="common">Spectacular rustgill mushroom</name>
    <name type="synonym">Gymnopilus spectabilis subsp. junonius</name>
    <dbReference type="NCBI Taxonomy" id="109634"/>
    <lineage>
        <taxon>Eukaryota</taxon>
        <taxon>Fungi</taxon>
        <taxon>Dikarya</taxon>
        <taxon>Basidiomycota</taxon>
        <taxon>Agaricomycotina</taxon>
        <taxon>Agaricomycetes</taxon>
        <taxon>Agaricomycetidae</taxon>
        <taxon>Agaricales</taxon>
        <taxon>Agaricineae</taxon>
        <taxon>Hymenogastraceae</taxon>
        <taxon>Gymnopilus</taxon>
    </lineage>
</organism>
<evidence type="ECO:0000313" key="2">
    <source>
        <dbReference type="Proteomes" id="UP000724874"/>
    </source>
</evidence>
<dbReference type="OrthoDB" id="3127481at2759"/>
<sequence length="459" mass="51415">MALSLNYDVLGHILHYCSTSTLNNHCLVSSQFRLLAIPHLLHDIVNTHESNSDRHSGVLDVGRHVVSLRLLKSAFFIVDKYGGRTNTLSGPGIFFGKCLELMPNIRSIVIAAKVEDIASLSDDFGRSILSRPLLTDLELCDVGPITSLALGPETDLESIARKRIGRFLMHSKETLEEIHFDSSVMHNLLAHGDVTSDEPRLIFPNVNTVSLRMCDVRLDTLAKSFPALASIFLDIDLPANWIINAAQFSNLVSFQGHYFNITKFLQSDGSCPRLRRLVIDDLFDHTPVRDPTIEQASPWLKSLHVNHRADGQKVLAWWRVVVLASPSITFLALSFDGIATDSSYPSILCIQLPHLLASMPLLYISLTFESHVHVKVQDLISEYEVAVSFAANVKTLEYINVLLKTTYIDVLLEARQSWWKISRTEGNLPDNEATIAVDMIDEEEGVKVRDCYDWGVSRK</sequence>
<dbReference type="EMBL" id="JADNYJ010000072">
    <property type="protein sequence ID" value="KAF8891459.1"/>
    <property type="molecule type" value="Genomic_DNA"/>
</dbReference>
<comment type="caution">
    <text evidence="1">The sequence shown here is derived from an EMBL/GenBank/DDBJ whole genome shotgun (WGS) entry which is preliminary data.</text>
</comment>
<dbReference type="Proteomes" id="UP000724874">
    <property type="component" value="Unassembled WGS sequence"/>
</dbReference>
<evidence type="ECO:0000313" key="1">
    <source>
        <dbReference type="EMBL" id="KAF8891459.1"/>
    </source>
</evidence>
<evidence type="ECO:0008006" key="3">
    <source>
        <dbReference type="Google" id="ProtNLM"/>
    </source>
</evidence>
<dbReference type="AlphaFoldDB" id="A0A9P5TK80"/>
<proteinExistence type="predicted"/>
<protein>
    <recommendedName>
        <fullName evidence="3">F-box domain-containing protein</fullName>
    </recommendedName>
</protein>
<gene>
    <name evidence="1" type="ORF">CPB84DRAFT_1784169</name>
</gene>
<name>A0A9P5TK80_GYMJU</name>
<reference evidence="1" key="1">
    <citation type="submission" date="2020-11" db="EMBL/GenBank/DDBJ databases">
        <authorList>
            <consortium name="DOE Joint Genome Institute"/>
            <person name="Ahrendt S."/>
            <person name="Riley R."/>
            <person name="Andreopoulos W."/>
            <person name="LaButti K."/>
            <person name="Pangilinan J."/>
            <person name="Ruiz-duenas F.J."/>
            <person name="Barrasa J.M."/>
            <person name="Sanchez-Garcia M."/>
            <person name="Camarero S."/>
            <person name="Miyauchi S."/>
            <person name="Serrano A."/>
            <person name="Linde D."/>
            <person name="Babiker R."/>
            <person name="Drula E."/>
            <person name="Ayuso-Fernandez I."/>
            <person name="Pacheco R."/>
            <person name="Padilla G."/>
            <person name="Ferreira P."/>
            <person name="Barriuso J."/>
            <person name="Kellner H."/>
            <person name="Castanera R."/>
            <person name="Alfaro M."/>
            <person name="Ramirez L."/>
            <person name="Pisabarro A.G."/>
            <person name="Kuo A."/>
            <person name="Tritt A."/>
            <person name="Lipzen A."/>
            <person name="He G."/>
            <person name="Yan M."/>
            <person name="Ng V."/>
            <person name="Cullen D."/>
            <person name="Martin F."/>
            <person name="Rosso M.-N."/>
            <person name="Henrissat B."/>
            <person name="Hibbett D."/>
            <person name="Martinez A.T."/>
            <person name="Grigoriev I.V."/>
        </authorList>
    </citation>
    <scope>NUCLEOTIDE SEQUENCE</scope>
    <source>
        <strain evidence="1">AH 44721</strain>
    </source>
</reference>